<sequence length="47" mass="5363">PVYHIDEIKNTQKYNGHSSMPQWSFTLLISSRTNLGKTNEVQGKNCP</sequence>
<organism evidence="1 2">
    <name type="scientific">Gigaspora margarita</name>
    <dbReference type="NCBI Taxonomy" id="4874"/>
    <lineage>
        <taxon>Eukaryota</taxon>
        <taxon>Fungi</taxon>
        <taxon>Fungi incertae sedis</taxon>
        <taxon>Mucoromycota</taxon>
        <taxon>Glomeromycotina</taxon>
        <taxon>Glomeromycetes</taxon>
        <taxon>Diversisporales</taxon>
        <taxon>Gigasporaceae</taxon>
        <taxon>Gigaspora</taxon>
    </lineage>
</organism>
<evidence type="ECO:0000313" key="1">
    <source>
        <dbReference type="EMBL" id="CAG8747969.1"/>
    </source>
</evidence>
<feature type="non-terminal residue" evidence="1">
    <location>
        <position position="1"/>
    </location>
</feature>
<proteinExistence type="predicted"/>
<comment type="caution">
    <text evidence="1">The sequence shown here is derived from an EMBL/GenBank/DDBJ whole genome shotgun (WGS) entry which is preliminary data.</text>
</comment>
<dbReference type="Proteomes" id="UP000789901">
    <property type="component" value="Unassembled WGS sequence"/>
</dbReference>
<gene>
    <name evidence="1" type="ORF">GMARGA_LOCUS16074</name>
</gene>
<name>A0ABN7V9M5_GIGMA</name>
<keyword evidence="2" id="KW-1185">Reference proteome</keyword>
<protein>
    <submittedName>
        <fullName evidence="1">6919_t:CDS:1</fullName>
    </submittedName>
</protein>
<reference evidence="1 2" key="1">
    <citation type="submission" date="2021-06" db="EMBL/GenBank/DDBJ databases">
        <authorList>
            <person name="Kallberg Y."/>
            <person name="Tangrot J."/>
            <person name="Rosling A."/>
        </authorList>
    </citation>
    <scope>NUCLEOTIDE SEQUENCE [LARGE SCALE GENOMIC DNA]</scope>
    <source>
        <strain evidence="1 2">120-4 pot B 10/14</strain>
    </source>
</reference>
<evidence type="ECO:0000313" key="2">
    <source>
        <dbReference type="Proteomes" id="UP000789901"/>
    </source>
</evidence>
<accession>A0ABN7V9M5</accession>
<dbReference type="EMBL" id="CAJVQB010011472">
    <property type="protein sequence ID" value="CAG8747969.1"/>
    <property type="molecule type" value="Genomic_DNA"/>
</dbReference>